<reference evidence="1" key="1">
    <citation type="submission" date="2022-03" db="EMBL/GenBank/DDBJ databases">
        <authorList>
            <person name="Martin C."/>
        </authorList>
    </citation>
    <scope>NUCLEOTIDE SEQUENCE</scope>
</reference>
<name>A0A8J1U624_OWEFU</name>
<dbReference type="Proteomes" id="UP000749559">
    <property type="component" value="Unassembled WGS sequence"/>
</dbReference>
<accession>A0A8J1U624</accession>
<dbReference type="AlphaFoldDB" id="A0A8J1U624"/>
<gene>
    <name evidence="1" type="ORF">OFUS_LOCUS20222</name>
</gene>
<dbReference type="OrthoDB" id="288590at2759"/>
<organism evidence="1 2">
    <name type="scientific">Owenia fusiformis</name>
    <name type="common">Polychaete worm</name>
    <dbReference type="NCBI Taxonomy" id="6347"/>
    <lineage>
        <taxon>Eukaryota</taxon>
        <taxon>Metazoa</taxon>
        <taxon>Spiralia</taxon>
        <taxon>Lophotrochozoa</taxon>
        <taxon>Annelida</taxon>
        <taxon>Polychaeta</taxon>
        <taxon>Sedentaria</taxon>
        <taxon>Canalipalpata</taxon>
        <taxon>Sabellida</taxon>
        <taxon>Oweniida</taxon>
        <taxon>Oweniidae</taxon>
        <taxon>Owenia</taxon>
    </lineage>
</organism>
<feature type="non-terminal residue" evidence="1">
    <location>
        <position position="1"/>
    </location>
</feature>
<dbReference type="EMBL" id="CAIIXF020000009">
    <property type="protein sequence ID" value="CAH1795726.1"/>
    <property type="molecule type" value="Genomic_DNA"/>
</dbReference>
<proteinExistence type="predicted"/>
<comment type="caution">
    <text evidence="1">The sequence shown here is derived from an EMBL/GenBank/DDBJ whole genome shotgun (WGS) entry which is preliminary data.</text>
</comment>
<feature type="non-terminal residue" evidence="1">
    <location>
        <position position="113"/>
    </location>
</feature>
<sequence length="113" mass="12852">IARLCCDTRRQVRSQALTYLQRALLVHDLQTLSAVEWEACFNKVSILLSYSLQLQCTVHFPLSMFTNAGFLHIKPSILQVLFPLLHKLLGTINPQDPNGIEETRMRASTLLCK</sequence>
<evidence type="ECO:0000313" key="1">
    <source>
        <dbReference type="EMBL" id="CAH1795726.1"/>
    </source>
</evidence>
<protein>
    <submittedName>
        <fullName evidence="1">Uncharacterized protein</fullName>
    </submittedName>
</protein>
<keyword evidence="2" id="KW-1185">Reference proteome</keyword>
<evidence type="ECO:0000313" key="2">
    <source>
        <dbReference type="Proteomes" id="UP000749559"/>
    </source>
</evidence>